<dbReference type="CDD" id="cd03811">
    <property type="entry name" value="GT4_GT28_WabH-like"/>
    <property type="match status" value="1"/>
</dbReference>
<dbReference type="Pfam" id="PF00534">
    <property type="entry name" value="Glycos_transf_1"/>
    <property type="match status" value="1"/>
</dbReference>
<dbReference type="AlphaFoldDB" id="A0A268NVE1"/>
<dbReference type="EMBL" id="NPCC01000043">
    <property type="protein sequence ID" value="PAE87050.1"/>
    <property type="molecule type" value="Genomic_DNA"/>
</dbReference>
<evidence type="ECO:0000313" key="4">
    <source>
        <dbReference type="Proteomes" id="UP000216207"/>
    </source>
</evidence>
<name>A0A268NVE1_SHOCL</name>
<keyword evidence="3" id="KW-0808">Transferase</keyword>
<dbReference type="Gene3D" id="3.40.50.2000">
    <property type="entry name" value="Glycogen Phosphorylase B"/>
    <property type="match status" value="2"/>
</dbReference>
<evidence type="ECO:0000259" key="2">
    <source>
        <dbReference type="Pfam" id="PF13439"/>
    </source>
</evidence>
<feature type="domain" description="Glycosyl transferase family 1" evidence="1">
    <location>
        <begin position="191"/>
        <end position="348"/>
    </location>
</feature>
<dbReference type="OMA" id="EALICHT"/>
<dbReference type="PANTHER" id="PTHR12526:SF630">
    <property type="entry name" value="GLYCOSYLTRANSFERASE"/>
    <property type="match status" value="1"/>
</dbReference>
<organism evidence="3 4">
    <name type="scientific">Shouchella clausii</name>
    <name type="common">Alkalihalobacillus clausii</name>
    <dbReference type="NCBI Taxonomy" id="79880"/>
    <lineage>
        <taxon>Bacteria</taxon>
        <taxon>Bacillati</taxon>
        <taxon>Bacillota</taxon>
        <taxon>Bacilli</taxon>
        <taxon>Bacillales</taxon>
        <taxon>Bacillaceae</taxon>
        <taxon>Shouchella</taxon>
    </lineage>
</organism>
<evidence type="ECO:0000259" key="1">
    <source>
        <dbReference type="Pfam" id="PF00534"/>
    </source>
</evidence>
<feature type="domain" description="Glycosyltransferase subfamily 4-like N-terminal" evidence="2">
    <location>
        <begin position="13"/>
        <end position="172"/>
    </location>
</feature>
<reference evidence="3 4" key="1">
    <citation type="submission" date="2017-07" db="EMBL/GenBank/DDBJ databases">
        <title>Isolation and whole genome analysis of endospore-forming bacteria from heroin.</title>
        <authorList>
            <person name="Kalinowski J."/>
            <person name="Ahrens B."/>
            <person name="Al-Dilaimi A."/>
            <person name="Winkler A."/>
            <person name="Wibberg D."/>
            <person name="Schleenbecker U."/>
            <person name="Ruckert C."/>
            <person name="Wolfel R."/>
            <person name="Grass G."/>
        </authorList>
    </citation>
    <scope>NUCLEOTIDE SEQUENCE [LARGE SCALE GENOMIC DNA]</scope>
    <source>
        <strain evidence="3 4">7539</strain>
    </source>
</reference>
<accession>A0A268NVE1</accession>
<evidence type="ECO:0000313" key="3">
    <source>
        <dbReference type="EMBL" id="PAE87050.1"/>
    </source>
</evidence>
<dbReference type="SUPFAM" id="SSF53756">
    <property type="entry name" value="UDP-Glycosyltransferase/glycogen phosphorylase"/>
    <property type="match status" value="1"/>
</dbReference>
<protein>
    <submittedName>
        <fullName evidence="3">Glycosyltransferase</fullName>
    </submittedName>
</protein>
<dbReference type="Pfam" id="PF13439">
    <property type="entry name" value="Glyco_transf_4"/>
    <property type="match status" value="1"/>
</dbReference>
<dbReference type="PANTHER" id="PTHR12526">
    <property type="entry name" value="GLYCOSYLTRANSFERASE"/>
    <property type="match status" value="1"/>
</dbReference>
<dbReference type="InterPro" id="IPR001296">
    <property type="entry name" value="Glyco_trans_1"/>
</dbReference>
<gene>
    <name evidence="3" type="ORF">CHH72_20630</name>
</gene>
<proteinExistence type="predicted"/>
<dbReference type="InterPro" id="IPR028098">
    <property type="entry name" value="Glyco_trans_4-like_N"/>
</dbReference>
<sequence length="363" mass="40182">MKIAFVLYSFAAGGVERMTLHLAEAFLQKGKQVDLLVIHPEGEYKQAVPKGVNLFAFGKSTAKEALPGMISYLRREQPDVVCSAKDYLNVLVIAAKKLSFSKAQLIVSCRVHLSEQARKQPGQFRRIKTAVRYSYRFADDVVGVSKGVAEDIKTIAQLPDEKVHVIYNPVVTKTLEEKMEQPVNHRFFEERNAKVIVTVGRLHVQKDYPTLLRAFANLQQNELPEARLLFIGDGEENEPLKKLAFELGVSSVVDFAGFQPNPYAYMKKAHLFALSSAWEGFGNVIVEALATGTPVVATDCPSGPREILADGKYGQLVPVGDTVALAQAMKDALLSHHDEAELISRAREFTVEACAAAYETLFR</sequence>
<comment type="caution">
    <text evidence="3">The sequence shown here is derived from an EMBL/GenBank/DDBJ whole genome shotgun (WGS) entry which is preliminary data.</text>
</comment>
<dbReference type="Proteomes" id="UP000216207">
    <property type="component" value="Unassembled WGS sequence"/>
</dbReference>
<dbReference type="RefSeq" id="WP_011248012.1">
    <property type="nucleotide sequence ID" value="NZ_CP174174.1"/>
</dbReference>
<dbReference type="GO" id="GO:0016757">
    <property type="term" value="F:glycosyltransferase activity"/>
    <property type="evidence" value="ECO:0007669"/>
    <property type="project" value="InterPro"/>
</dbReference>